<dbReference type="HOGENOM" id="CLU_144084_1_0_0"/>
<reference evidence="2 3" key="2">
    <citation type="journal article" date="2009" name="Proc. Natl. Acad. Sci. U.S.A.">
        <title>On the chimeric nature, thermophilic origin, and phylogenetic placement of the Thermotogales.</title>
        <authorList>
            <person name="Zhaxybayeva O."/>
            <person name="Swithers K.S."/>
            <person name="Lapierre P."/>
            <person name="Fournier G.P."/>
            <person name="Bickhart D.M."/>
            <person name="DeBoy R.T."/>
            <person name="Nelson K.E."/>
            <person name="Nesbo C.L."/>
            <person name="Doolittle W.F."/>
            <person name="Gogarten J.P."/>
            <person name="Noll K.M."/>
        </authorList>
    </citation>
    <scope>NUCLEOTIDE SEQUENCE [LARGE SCALE GENOMIC DNA]</scope>
    <source>
        <strain evidence="3">ATCC BAA-488 / DSM 13995 / JCM 10881 / RKU-1</strain>
    </source>
</reference>
<dbReference type="EMBL" id="CP000702">
    <property type="protein sequence ID" value="ABQ47429.1"/>
    <property type="molecule type" value="Genomic_DNA"/>
</dbReference>
<dbReference type="InterPro" id="IPR007256">
    <property type="entry name" value="TM1367-like"/>
</dbReference>
<dbReference type="STRING" id="390874.Tpet_1416"/>
<dbReference type="Gene3D" id="2.40.100.20">
    <property type="match status" value="1"/>
</dbReference>
<dbReference type="Proteomes" id="UP000006558">
    <property type="component" value="Chromosome"/>
</dbReference>
<organism evidence="2 3">
    <name type="scientific">Thermotoga petrophila (strain ATCC BAA-488 / DSM 13995 / JCM 10881 / RKU-1)</name>
    <dbReference type="NCBI Taxonomy" id="390874"/>
    <lineage>
        <taxon>Bacteria</taxon>
        <taxon>Thermotogati</taxon>
        <taxon>Thermotogota</taxon>
        <taxon>Thermotogae</taxon>
        <taxon>Thermotogales</taxon>
        <taxon>Thermotogaceae</taxon>
        <taxon>Thermotoga</taxon>
    </lineage>
</organism>
<dbReference type="RefSeq" id="WP_011943885.1">
    <property type="nucleotide sequence ID" value="NC_009486.1"/>
</dbReference>
<dbReference type="KEGG" id="tpt:Tpet_1416"/>
<protein>
    <recommendedName>
        <fullName evidence="1">Cyclophilin TM1367-like domain-containing protein</fullName>
    </recommendedName>
</protein>
<dbReference type="InterPro" id="IPR025658">
    <property type="entry name" value="Cyclophilin_TM1367"/>
</dbReference>
<dbReference type="AlphaFoldDB" id="A5IMK6"/>
<dbReference type="Pfam" id="PF04126">
    <property type="entry name" value="Cyclophil_like"/>
    <property type="match status" value="1"/>
</dbReference>
<name>A5IMK6_THEP1</name>
<evidence type="ECO:0000313" key="3">
    <source>
        <dbReference type="Proteomes" id="UP000006558"/>
    </source>
</evidence>
<proteinExistence type="predicted"/>
<dbReference type="eggNOG" id="COG2164">
    <property type="taxonomic scope" value="Bacteria"/>
</dbReference>
<gene>
    <name evidence="2" type="ordered locus">Tpet_1416</name>
</gene>
<dbReference type="PIRSF" id="PIRSF006456">
    <property type="entry name" value="UCP006456"/>
    <property type="match status" value="1"/>
</dbReference>
<reference evidence="3" key="1">
    <citation type="submission" date="2007-05" db="EMBL/GenBank/DDBJ databases">
        <title>Complete sequence of Thermotoga petrophila RKU-1.</title>
        <authorList>
            <consortium name="US DOE Joint Genome Institute"/>
            <person name="Copeland A."/>
            <person name="Lucas S."/>
            <person name="Lapidus A."/>
            <person name="Barry K."/>
            <person name="Glavina del Rio T."/>
            <person name="Dalin E."/>
            <person name="Tice H."/>
            <person name="Pitluck S."/>
            <person name="Sims D."/>
            <person name="Brettin T."/>
            <person name="Bruce D."/>
            <person name="Detter J.C."/>
            <person name="Han C."/>
            <person name="Tapia R."/>
            <person name="Schmutz J."/>
            <person name="Larimer F."/>
            <person name="Land M."/>
            <person name="Hauser L."/>
            <person name="Kyrpides N."/>
            <person name="Mikhailova N."/>
            <person name="Nelson K."/>
            <person name="Gogarten J.P."/>
            <person name="Noll K."/>
            <person name="Richardson P."/>
        </authorList>
    </citation>
    <scope>NUCLEOTIDE SEQUENCE [LARGE SCALE GENOMIC DNA]</scope>
    <source>
        <strain evidence="3">ATCC BAA-488 / DSM 13995 / JCM 10881 / RKU-1</strain>
    </source>
</reference>
<sequence>MRVELLFESGKCVIDLNEEYEVVKLLKEKIPFESVVNTWGEEIYFSTPVNVQKMENPREVVEIGDVGYWPPGKALCLFFGKTPMSDDKIQPASAVNVIGKIVEGLEDLKKIKDGERVAVRFASS</sequence>
<evidence type="ECO:0000259" key="1">
    <source>
        <dbReference type="Pfam" id="PF04126"/>
    </source>
</evidence>
<feature type="domain" description="Cyclophilin TM1367-like" evidence="1">
    <location>
        <begin position="1"/>
        <end position="120"/>
    </location>
</feature>
<accession>A5IMK6</accession>
<evidence type="ECO:0000313" key="2">
    <source>
        <dbReference type="EMBL" id="ABQ47429.1"/>
    </source>
</evidence>
<dbReference type="SUPFAM" id="SSF50891">
    <property type="entry name" value="Cyclophilin-like"/>
    <property type="match status" value="1"/>
</dbReference>
<dbReference type="InterPro" id="IPR029000">
    <property type="entry name" value="Cyclophilin-like_dom_sf"/>
</dbReference>